<dbReference type="SMART" id="SM00355">
    <property type="entry name" value="ZnF_C2H2"/>
    <property type="match status" value="2"/>
</dbReference>
<dbReference type="AlphaFoldDB" id="A0A559LHL6"/>
<dbReference type="Proteomes" id="UP000320707">
    <property type="component" value="Unassembled WGS sequence"/>
</dbReference>
<evidence type="ECO:0000256" key="4">
    <source>
        <dbReference type="PROSITE-ProRule" id="PRU00042"/>
    </source>
</evidence>
<comment type="caution">
    <text evidence="7">The sequence shown here is derived from an EMBL/GenBank/DDBJ whole genome shotgun (WGS) entry which is preliminary data.</text>
</comment>
<dbReference type="InterPro" id="IPR013087">
    <property type="entry name" value="Znf_C2H2_type"/>
</dbReference>
<sequence length="401" mass="45167">MSFDEASHPPGILGLLTILPATFRNVHLVQINLHSHAKKQFESDYQFNMDDGFSLCKEAMFCSSTTTSFSSASPAYYPFTPTSRQSIPHEFGNIDFGGSDNSISYRAEMSPPASAMNKFMLGPVKSEPHHISFSDSLPNTPMKRERLGFEYEHIMDMNMAHHGSMGSLTPSNSFGMYSYSPDASMGLDSFMMTTTQSISGSDTAETYSSWSCTSDSPISSFPSTHLSSDSDDFDMDRHSQSPLCYHLHNPNPPNHTHAQMKLMVHGIQQKSAELQRARIQSSRKRSINPDSTQVDVVQRAMCKCDYPGCHKAFRRGEHLKRHKQTFHGEGPNRFSCEFCGKDQFNRQDNLNNHRKLHARPNSRNRGVEFIPAAVPVIEQEERSRKRRAPSKPKVAEKRSSE</sequence>
<evidence type="ECO:0000313" key="7">
    <source>
        <dbReference type="EMBL" id="TVY73768.1"/>
    </source>
</evidence>
<organism evidence="7 8">
    <name type="scientific">Fusarium oxysporum f. sp. cubense</name>
    <dbReference type="NCBI Taxonomy" id="61366"/>
    <lineage>
        <taxon>Eukaryota</taxon>
        <taxon>Fungi</taxon>
        <taxon>Dikarya</taxon>
        <taxon>Ascomycota</taxon>
        <taxon>Pezizomycotina</taxon>
        <taxon>Sordariomycetes</taxon>
        <taxon>Hypocreomycetidae</taxon>
        <taxon>Hypocreales</taxon>
        <taxon>Nectriaceae</taxon>
        <taxon>Fusarium</taxon>
        <taxon>Fusarium oxysporum species complex</taxon>
    </lineage>
</organism>
<dbReference type="PROSITE" id="PS50157">
    <property type="entry name" value="ZINC_FINGER_C2H2_2"/>
    <property type="match status" value="1"/>
</dbReference>
<evidence type="ECO:0000256" key="3">
    <source>
        <dbReference type="ARBA" id="ARBA00022833"/>
    </source>
</evidence>
<protein>
    <submittedName>
        <fullName evidence="7">C2H2 type master regulator of conidiophore development brlA</fullName>
    </submittedName>
</protein>
<gene>
    <name evidence="7" type="primary">brlA-1</name>
    <name evidence="7" type="ORF">Focb16_v005977</name>
</gene>
<feature type="compositionally biased region" description="Polar residues" evidence="5">
    <location>
        <begin position="213"/>
        <end position="227"/>
    </location>
</feature>
<dbReference type="Gene3D" id="3.30.160.60">
    <property type="entry name" value="Classic Zinc Finger"/>
    <property type="match status" value="2"/>
</dbReference>
<dbReference type="PANTHER" id="PTHR23235:SF120">
    <property type="entry name" value="KRUPPEL-LIKE FACTOR 15"/>
    <property type="match status" value="1"/>
</dbReference>
<evidence type="ECO:0000256" key="2">
    <source>
        <dbReference type="ARBA" id="ARBA00022771"/>
    </source>
</evidence>
<dbReference type="GO" id="GO:0000981">
    <property type="term" value="F:DNA-binding transcription factor activity, RNA polymerase II-specific"/>
    <property type="evidence" value="ECO:0007669"/>
    <property type="project" value="TreeGrafter"/>
</dbReference>
<accession>A0A559LHL6</accession>
<keyword evidence="3" id="KW-0862">Zinc</keyword>
<dbReference type="PANTHER" id="PTHR23235">
    <property type="entry name" value="KRUEPPEL-LIKE TRANSCRIPTION FACTOR"/>
    <property type="match status" value="1"/>
</dbReference>
<reference evidence="7 8" key="1">
    <citation type="journal article" date="2019" name="Microbiol. Resour. Announc.">
        <title>High-quality draft genome sequence of Fusarium oxysporum f. sp. cubense strain 160527, a causal agent of Panama disease.</title>
        <authorList>
            <person name="Asai S."/>
            <person name="Ayukawa Y."/>
            <person name="Gan P."/>
            <person name="Masuda S."/>
            <person name="Komatsu K."/>
            <person name="Shirasu K."/>
            <person name="Arie T."/>
        </authorList>
    </citation>
    <scope>NUCLEOTIDE SEQUENCE [LARGE SCALE GENOMIC DNA]</scope>
    <source>
        <strain evidence="7 8">160527</strain>
    </source>
</reference>
<dbReference type="SUPFAM" id="SSF57667">
    <property type="entry name" value="beta-beta-alpha zinc fingers"/>
    <property type="match status" value="1"/>
</dbReference>
<proteinExistence type="predicted"/>
<dbReference type="InterPro" id="IPR036236">
    <property type="entry name" value="Znf_C2H2_sf"/>
</dbReference>
<evidence type="ECO:0000313" key="8">
    <source>
        <dbReference type="Proteomes" id="UP000320707"/>
    </source>
</evidence>
<keyword evidence="1" id="KW-0479">Metal-binding</keyword>
<keyword evidence="2 4" id="KW-0863">Zinc-finger</keyword>
<dbReference type="GO" id="GO:0008270">
    <property type="term" value="F:zinc ion binding"/>
    <property type="evidence" value="ECO:0007669"/>
    <property type="project" value="UniProtKB-KW"/>
</dbReference>
<feature type="region of interest" description="Disordered" evidence="5">
    <location>
        <begin position="213"/>
        <end position="233"/>
    </location>
</feature>
<dbReference type="PROSITE" id="PS00028">
    <property type="entry name" value="ZINC_FINGER_C2H2_1"/>
    <property type="match status" value="1"/>
</dbReference>
<evidence type="ECO:0000256" key="5">
    <source>
        <dbReference type="SAM" id="MobiDB-lite"/>
    </source>
</evidence>
<name>A0A559LHL6_FUSOC</name>
<feature type="region of interest" description="Disordered" evidence="5">
    <location>
        <begin position="378"/>
        <end position="401"/>
    </location>
</feature>
<dbReference type="EMBL" id="SRMI01000003">
    <property type="protein sequence ID" value="TVY73768.1"/>
    <property type="molecule type" value="Genomic_DNA"/>
</dbReference>
<dbReference type="GO" id="GO:0000978">
    <property type="term" value="F:RNA polymerase II cis-regulatory region sequence-specific DNA binding"/>
    <property type="evidence" value="ECO:0007669"/>
    <property type="project" value="TreeGrafter"/>
</dbReference>
<evidence type="ECO:0000256" key="1">
    <source>
        <dbReference type="ARBA" id="ARBA00022723"/>
    </source>
</evidence>
<evidence type="ECO:0000259" key="6">
    <source>
        <dbReference type="PROSITE" id="PS50157"/>
    </source>
</evidence>
<feature type="domain" description="C2H2-type" evidence="6">
    <location>
        <begin position="302"/>
        <end position="331"/>
    </location>
</feature>